<dbReference type="PANTHER" id="PTHR11070:SF2">
    <property type="entry name" value="ATP-DEPENDENT DNA HELICASE SRS2"/>
    <property type="match status" value="1"/>
</dbReference>
<dbReference type="PANTHER" id="PTHR11070">
    <property type="entry name" value="UVRD / RECB / PCRA DNA HELICASE FAMILY MEMBER"/>
    <property type="match status" value="1"/>
</dbReference>
<gene>
    <name evidence="3" type="ORF">WMO62_00865</name>
</gene>
<proteinExistence type="predicted"/>
<keyword evidence="4" id="KW-1185">Reference proteome</keyword>
<dbReference type="Proteomes" id="UP001470288">
    <property type="component" value="Unassembled WGS sequence"/>
</dbReference>
<dbReference type="Pfam" id="PF04851">
    <property type="entry name" value="ResIII"/>
    <property type="match status" value="1"/>
</dbReference>
<dbReference type="Gene3D" id="3.40.50.300">
    <property type="entry name" value="P-loop containing nucleotide triphosphate hydrolases"/>
    <property type="match status" value="2"/>
</dbReference>
<organism evidence="3 4">
    <name type="scientific">Hominiventricola aquisgranensis</name>
    <dbReference type="NCBI Taxonomy" id="3133164"/>
    <lineage>
        <taxon>Bacteria</taxon>
        <taxon>Bacillati</taxon>
        <taxon>Bacillota</taxon>
        <taxon>Clostridia</taxon>
        <taxon>Lachnospirales</taxon>
        <taxon>Lachnospiraceae</taxon>
        <taxon>Hominiventricola</taxon>
    </lineage>
</organism>
<dbReference type="InterPro" id="IPR027417">
    <property type="entry name" value="P-loop_NTPase"/>
</dbReference>
<dbReference type="Pfam" id="PF13087">
    <property type="entry name" value="AAA_12"/>
    <property type="match status" value="1"/>
</dbReference>
<reference evidence="3 4" key="1">
    <citation type="submission" date="2024-03" db="EMBL/GenBank/DDBJ databases">
        <title>Human intestinal bacterial collection.</title>
        <authorList>
            <person name="Pauvert C."/>
            <person name="Hitch T.C.A."/>
            <person name="Clavel T."/>
        </authorList>
    </citation>
    <scope>NUCLEOTIDE SEQUENCE [LARGE SCALE GENOMIC DNA]</scope>
    <source>
        <strain evidence="3 4">CLA-AA-H78B</strain>
    </source>
</reference>
<accession>A0ABV1HXD4</accession>
<evidence type="ECO:0000259" key="2">
    <source>
        <dbReference type="Pfam" id="PF13087"/>
    </source>
</evidence>
<feature type="domain" description="Helicase/UvrB N-terminal" evidence="1">
    <location>
        <begin position="226"/>
        <end position="364"/>
    </location>
</feature>
<dbReference type="SUPFAM" id="SSF52540">
    <property type="entry name" value="P-loop containing nucleoside triphosphate hydrolases"/>
    <property type="match status" value="1"/>
</dbReference>
<dbReference type="InterPro" id="IPR006935">
    <property type="entry name" value="Helicase/UvrB_N"/>
</dbReference>
<name>A0ABV1HXD4_9FIRM</name>
<dbReference type="EMBL" id="JBBMFC010000001">
    <property type="protein sequence ID" value="MEQ2577391.1"/>
    <property type="molecule type" value="Genomic_DNA"/>
</dbReference>
<comment type="caution">
    <text evidence="3">The sequence shown here is derived from an EMBL/GenBank/DDBJ whole genome shotgun (WGS) entry which is preliminary data.</text>
</comment>
<evidence type="ECO:0000313" key="4">
    <source>
        <dbReference type="Proteomes" id="UP001470288"/>
    </source>
</evidence>
<dbReference type="InterPro" id="IPR041679">
    <property type="entry name" value="DNA2/NAM7-like_C"/>
</dbReference>
<dbReference type="InterPro" id="IPR000212">
    <property type="entry name" value="DNA_helicase_UvrD/REP"/>
</dbReference>
<sequence>MAIMIPSAISPDVKSNAERHIFEWFENAKGTEDWIVLHSLGIVNHNKYIHGEVDFFVMVPMLGLFALEVKGGRVKRTNGIWAFTDKYGHSDMRVKGPFDQAWDGIYSIRQSLSNKLDTAHKHLEKIFFGIGVMFPDVAYASVGIDEEQWQVFDCNDGRNVRAFVERIAEGSIKGWNVQYGDVTLKNRPTVEDVRYLASILRGDFDMALSLRVQYNYIEDKIISFTANQYKCIDQLEDNPRCLIKGSAGTGKTLLAIETVKKYASRGEKVALFCYNNLLARWLQQYFEKQVEDLRPIYVGTFHGYLMKVAQQKNTMVKSPDSAEQIKLFFEYELPAMVSDTLKLQGGIFDRIVIDEAQDLMTEEYLKCIDSMLRKGISRGKWIFFGDFNKQAIYAHDMIETNYIDMLDKRTSYIRYKLTTNCRNTQYICDQIKVVTGFDKDVQYESMVQGTPVEYRIYKSKDDELKELLTILKELSHNKVESGRITILSPYKREKSVVSMLSGVKVENYTIPAPEEITFNTIQGFKGLENTVIILTDIESYEDIKLAYVAFSRARSGLYVLHSKVAHDEYNQICIRRFLNG</sequence>
<evidence type="ECO:0000313" key="3">
    <source>
        <dbReference type="EMBL" id="MEQ2577391.1"/>
    </source>
</evidence>
<protein>
    <submittedName>
        <fullName evidence="3">AAA domain-containing protein</fullName>
    </submittedName>
</protein>
<evidence type="ECO:0000259" key="1">
    <source>
        <dbReference type="Pfam" id="PF04851"/>
    </source>
</evidence>
<dbReference type="RefSeq" id="WP_349143488.1">
    <property type="nucleotide sequence ID" value="NZ_JBBMFC010000001.1"/>
</dbReference>
<feature type="domain" description="DNA2/NAM7 helicase-like C-terminal" evidence="2">
    <location>
        <begin position="450"/>
        <end position="560"/>
    </location>
</feature>